<evidence type="ECO:0000313" key="1">
    <source>
        <dbReference type="EMBL" id="CDG40364.1"/>
    </source>
</evidence>
<evidence type="ECO:0000313" key="2">
    <source>
        <dbReference type="Proteomes" id="UP000027583"/>
    </source>
</evidence>
<comment type="caution">
    <text evidence="1">The sequence shown here is derived from an EMBL/GenBank/DDBJ whole genome shotgun (WGS) entry which is preliminary data.</text>
</comment>
<name>A0A060QGU7_9PROT</name>
<sequence length="44" mass="4669">MTADAPFNDETLGEVGPSARPICYDLHWSTYSPELSAAPGRSSA</sequence>
<dbReference type="EMBL" id="CBLX010000016">
    <property type="protein sequence ID" value="CDG40364.1"/>
    <property type="molecule type" value="Genomic_DNA"/>
</dbReference>
<accession>A0A060QGU7</accession>
<protein>
    <submittedName>
        <fullName evidence="1">Uncharacterized protein</fullName>
    </submittedName>
</protein>
<organism evidence="1 2">
    <name type="scientific">Asaia bogorensis</name>
    <dbReference type="NCBI Taxonomy" id="91915"/>
    <lineage>
        <taxon>Bacteria</taxon>
        <taxon>Pseudomonadati</taxon>
        <taxon>Pseudomonadota</taxon>
        <taxon>Alphaproteobacteria</taxon>
        <taxon>Acetobacterales</taxon>
        <taxon>Acetobacteraceae</taxon>
        <taxon>Asaia</taxon>
    </lineage>
</organism>
<reference evidence="1 2" key="1">
    <citation type="journal article" date="2014" name="Genome Biol. Evol.">
        <title>Acetic acid bacteria genomes reveal functional traits for adaptation to life in insect guts.</title>
        <authorList>
            <person name="Chouaia B."/>
            <person name="Gaiarsa S."/>
            <person name="Crotti E."/>
            <person name="Comandatore F."/>
            <person name="Degli Esposti M."/>
            <person name="Ricci I."/>
            <person name="Alma A."/>
            <person name="Favia G."/>
            <person name="Bandi C."/>
            <person name="Daffonchio D."/>
        </authorList>
    </citation>
    <scope>NUCLEOTIDE SEQUENCE [LARGE SCALE GENOMIC DNA]</scope>
    <source>
        <strain evidence="1 2">SF2.1</strain>
    </source>
</reference>
<dbReference type="Proteomes" id="UP000027583">
    <property type="component" value="Unassembled WGS sequence"/>
</dbReference>
<gene>
    <name evidence="1" type="ORF">ASAP_2319</name>
</gene>
<proteinExistence type="predicted"/>
<reference evidence="1 2" key="2">
    <citation type="journal article" date="2014" name="PLoS ONE">
        <title>Evolution of mitochondria reconstructed from the energy metabolism of living bacteria.</title>
        <authorList>
            <person name="Degli Esposti M."/>
            <person name="Chouaia B."/>
            <person name="Comandatore F."/>
            <person name="Crotti E."/>
            <person name="Sassera D."/>
            <person name="Lievens P.M."/>
            <person name="Daffonchio D."/>
            <person name="Bandi C."/>
        </authorList>
    </citation>
    <scope>NUCLEOTIDE SEQUENCE [LARGE SCALE GENOMIC DNA]</scope>
    <source>
        <strain evidence="1 2">SF2.1</strain>
    </source>
</reference>
<dbReference type="AlphaFoldDB" id="A0A060QGU7"/>